<dbReference type="Gene3D" id="3.30.160.60">
    <property type="entry name" value="Classic Zinc Finger"/>
    <property type="match status" value="1"/>
</dbReference>
<evidence type="ECO:0000256" key="5">
    <source>
        <dbReference type="ARBA" id="ARBA00023242"/>
    </source>
</evidence>
<dbReference type="PANTHER" id="PTHR23215:SF0">
    <property type="entry name" value="BUB3-INTERACTING AND GLEBS MOTIF-CONTAINING PROTEIN ZNF207"/>
    <property type="match status" value="1"/>
</dbReference>
<feature type="domain" description="BED-type" evidence="9">
    <location>
        <begin position="12"/>
        <end position="71"/>
    </location>
</feature>
<keyword evidence="5" id="KW-0539">Nucleus</keyword>
<feature type="compositionally biased region" description="Basic and acidic residues" evidence="7">
    <location>
        <begin position="135"/>
        <end position="157"/>
    </location>
</feature>
<dbReference type="PANTHER" id="PTHR23215">
    <property type="entry name" value="ZINC FINGER PROTEIN 207"/>
    <property type="match status" value="1"/>
</dbReference>
<evidence type="ECO:0000256" key="2">
    <source>
        <dbReference type="ARBA" id="ARBA00022723"/>
    </source>
</evidence>
<feature type="compositionally biased region" description="Polar residues" evidence="7">
    <location>
        <begin position="234"/>
        <end position="244"/>
    </location>
</feature>
<feature type="domain" description="C2H2-type" evidence="8">
    <location>
        <begin position="41"/>
        <end position="69"/>
    </location>
</feature>
<dbReference type="GO" id="GO:0003677">
    <property type="term" value="F:DNA binding"/>
    <property type="evidence" value="ECO:0007669"/>
    <property type="project" value="InterPro"/>
</dbReference>
<reference evidence="11" key="1">
    <citation type="journal article" date="2017" name="Genome Biol.">
        <title>Comparative genomics reveals high biological diversity and specific adaptations in the industrially and medically important fungal genus Aspergillus.</title>
        <authorList>
            <person name="de Vries R.P."/>
            <person name="Riley R."/>
            <person name="Wiebenga A."/>
            <person name="Aguilar-Osorio G."/>
            <person name="Amillis S."/>
            <person name="Uchima C.A."/>
            <person name="Anderluh G."/>
            <person name="Asadollahi M."/>
            <person name="Askin M."/>
            <person name="Barry K."/>
            <person name="Battaglia E."/>
            <person name="Bayram O."/>
            <person name="Benocci T."/>
            <person name="Braus-Stromeyer S.A."/>
            <person name="Caldana C."/>
            <person name="Canovas D."/>
            <person name="Cerqueira G.C."/>
            <person name="Chen F."/>
            <person name="Chen W."/>
            <person name="Choi C."/>
            <person name="Clum A."/>
            <person name="Dos Santos R.A."/>
            <person name="Damasio A.R."/>
            <person name="Diallinas G."/>
            <person name="Emri T."/>
            <person name="Fekete E."/>
            <person name="Flipphi M."/>
            <person name="Freyberg S."/>
            <person name="Gallo A."/>
            <person name="Gournas C."/>
            <person name="Habgood R."/>
            <person name="Hainaut M."/>
            <person name="Harispe M.L."/>
            <person name="Henrissat B."/>
            <person name="Hilden K.S."/>
            <person name="Hope R."/>
            <person name="Hossain A."/>
            <person name="Karabika E."/>
            <person name="Karaffa L."/>
            <person name="Karanyi Z."/>
            <person name="Krasevec N."/>
            <person name="Kuo A."/>
            <person name="Kusch H."/>
            <person name="LaButti K."/>
            <person name="Lagendijk E.L."/>
            <person name="Lapidus A."/>
            <person name="Levasseur A."/>
            <person name="Lindquist E."/>
            <person name="Lipzen A."/>
            <person name="Logrieco A.F."/>
            <person name="MacCabe A."/>
            <person name="Maekelae M.R."/>
            <person name="Malavazi I."/>
            <person name="Melin P."/>
            <person name="Meyer V."/>
            <person name="Mielnichuk N."/>
            <person name="Miskei M."/>
            <person name="Molnar A.P."/>
            <person name="Mule G."/>
            <person name="Ngan C.Y."/>
            <person name="Orejas M."/>
            <person name="Orosz E."/>
            <person name="Ouedraogo J.P."/>
            <person name="Overkamp K.M."/>
            <person name="Park H.-S."/>
            <person name="Perrone G."/>
            <person name="Piumi F."/>
            <person name="Punt P.J."/>
            <person name="Ram A.F."/>
            <person name="Ramon A."/>
            <person name="Rauscher S."/>
            <person name="Record E."/>
            <person name="Riano-Pachon D.M."/>
            <person name="Robert V."/>
            <person name="Roehrig J."/>
            <person name="Ruller R."/>
            <person name="Salamov A."/>
            <person name="Salih N.S."/>
            <person name="Samson R.A."/>
            <person name="Sandor E."/>
            <person name="Sanguinetti M."/>
            <person name="Schuetze T."/>
            <person name="Sepcic K."/>
            <person name="Shelest E."/>
            <person name="Sherlock G."/>
            <person name="Sophianopoulou V."/>
            <person name="Squina F.M."/>
            <person name="Sun H."/>
            <person name="Susca A."/>
            <person name="Todd R.B."/>
            <person name="Tsang A."/>
            <person name="Unkles S.E."/>
            <person name="van de Wiele N."/>
            <person name="van Rossen-Uffink D."/>
            <person name="Oliveira J.V."/>
            <person name="Vesth T.C."/>
            <person name="Visser J."/>
            <person name="Yu J.-H."/>
            <person name="Zhou M."/>
            <person name="Andersen M.R."/>
            <person name="Archer D.B."/>
            <person name="Baker S.E."/>
            <person name="Benoit I."/>
            <person name="Brakhage A.A."/>
            <person name="Braus G.H."/>
            <person name="Fischer R."/>
            <person name="Frisvad J.C."/>
            <person name="Goldman G.H."/>
            <person name="Houbraken J."/>
            <person name="Oakley B."/>
            <person name="Pocsi I."/>
            <person name="Scazzocchio C."/>
            <person name="Seiboth B."/>
            <person name="vanKuyk P.A."/>
            <person name="Wortman J."/>
            <person name="Dyer P.S."/>
            <person name="Grigoriev I.V."/>
        </authorList>
    </citation>
    <scope>NUCLEOTIDE SEQUENCE [LARGE SCALE GENOMIC DNA]</scope>
    <source>
        <strain evidence="11">ITEM 5010</strain>
    </source>
</reference>
<dbReference type="InterPro" id="IPR013087">
    <property type="entry name" value="Znf_C2H2_type"/>
</dbReference>
<evidence type="ECO:0000256" key="6">
    <source>
        <dbReference type="PROSITE-ProRule" id="PRU00042"/>
    </source>
</evidence>
<dbReference type="OMA" id="NAFQMQQ"/>
<dbReference type="GO" id="GO:0005634">
    <property type="term" value="C:nucleus"/>
    <property type="evidence" value="ECO:0007669"/>
    <property type="project" value="UniProtKB-SubCell"/>
</dbReference>
<dbReference type="PROSITE" id="PS00028">
    <property type="entry name" value="ZINC_FINGER_C2H2_1"/>
    <property type="match status" value="1"/>
</dbReference>
<dbReference type="SUPFAM" id="SSF57667">
    <property type="entry name" value="beta-beta-alpha zinc fingers"/>
    <property type="match status" value="1"/>
</dbReference>
<comment type="subcellular location">
    <subcellularLocation>
        <location evidence="1">Nucleus</location>
    </subcellularLocation>
</comment>
<feature type="region of interest" description="Disordered" evidence="7">
    <location>
        <begin position="332"/>
        <end position="358"/>
    </location>
</feature>
<evidence type="ECO:0000259" key="8">
    <source>
        <dbReference type="PROSITE" id="PS50157"/>
    </source>
</evidence>
<gene>
    <name evidence="10" type="ORF">ASPCADRAFT_205963</name>
</gene>
<dbReference type="OrthoDB" id="1306014at2759"/>
<dbReference type="InterPro" id="IPR036236">
    <property type="entry name" value="Znf_C2H2_sf"/>
</dbReference>
<dbReference type="Proteomes" id="UP000188318">
    <property type="component" value="Unassembled WGS sequence"/>
</dbReference>
<feature type="region of interest" description="Disordered" evidence="7">
    <location>
        <begin position="107"/>
        <end position="171"/>
    </location>
</feature>
<organism evidence="10 11">
    <name type="scientific">Aspergillus carbonarius (strain ITEM 5010)</name>
    <dbReference type="NCBI Taxonomy" id="602072"/>
    <lineage>
        <taxon>Eukaryota</taxon>
        <taxon>Fungi</taxon>
        <taxon>Dikarya</taxon>
        <taxon>Ascomycota</taxon>
        <taxon>Pezizomycotina</taxon>
        <taxon>Eurotiomycetes</taxon>
        <taxon>Eurotiomycetidae</taxon>
        <taxon>Eurotiales</taxon>
        <taxon>Aspergillaceae</taxon>
        <taxon>Aspergillus</taxon>
        <taxon>Aspergillus subgen. Circumdati</taxon>
    </lineage>
</organism>
<dbReference type="CDD" id="cd20908">
    <property type="entry name" value="SUF4-like"/>
    <property type="match status" value="1"/>
</dbReference>
<accession>A0A1R3RRQ4</accession>
<evidence type="ECO:0008006" key="12">
    <source>
        <dbReference type="Google" id="ProtNLM"/>
    </source>
</evidence>
<dbReference type="PROSITE" id="PS50157">
    <property type="entry name" value="ZINC_FINGER_C2H2_2"/>
    <property type="match status" value="1"/>
</dbReference>
<dbReference type="InterPro" id="IPR003656">
    <property type="entry name" value="Znf_BED"/>
</dbReference>
<keyword evidence="2" id="KW-0479">Metal-binding</keyword>
<dbReference type="GO" id="GO:0008270">
    <property type="term" value="F:zinc ion binding"/>
    <property type="evidence" value="ECO:0007669"/>
    <property type="project" value="UniProtKB-KW"/>
</dbReference>
<keyword evidence="4" id="KW-0862">Zinc</keyword>
<feature type="compositionally biased region" description="Low complexity" evidence="7">
    <location>
        <begin position="254"/>
        <end position="264"/>
    </location>
</feature>
<sequence length="406" mass="43370">MGKKRRGPTLDELMARPWCYYCERDFDDLKILISHQKAKHFKCERCGRRLNTAGGLSVHMSQVHKEQLSAVDNALPNRSSLDVEIFGMEGVPEDIIQAHHQRVATQFQQAEAERQAVTGNPPPGTGLGGQPAKKPKLESVSDLKKRLAEHKAKKAEARTGGSSGEATPVGAGQMPVGGPTPNVGGFGQNAAYPQPYGTASPYPQTASPVYPTFSPGQQQFPPSAQFPPAGYSPSPFTGTPQAYATPSAFPAQPPVQTHTPPQTTGFPPRSGSLPTPPNLPQRPAVAAPPVNAYQMQQMHMGHAAALNGDKHAENTISTSVDDLITGAAKQAEAAADKEKKSEEKPKKDKSKARLVYSDNEISPEEKMARLARYAYVPAEETAVEEVPASTVVGTMRVDALGDPADA</sequence>
<dbReference type="PROSITE" id="PS50808">
    <property type="entry name" value="ZF_BED"/>
    <property type="match status" value="1"/>
</dbReference>
<dbReference type="VEuPathDB" id="FungiDB:ASPCADRAFT_205963"/>
<feature type="region of interest" description="Disordered" evidence="7">
    <location>
        <begin position="213"/>
        <end position="285"/>
    </location>
</feature>
<dbReference type="FunFam" id="3.30.160.60:FF:000354">
    <property type="entry name" value="C2H2 finger domain-containing protein"/>
    <property type="match status" value="1"/>
</dbReference>
<dbReference type="AlphaFoldDB" id="A0A1R3RRQ4"/>
<evidence type="ECO:0000256" key="7">
    <source>
        <dbReference type="SAM" id="MobiDB-lite"/>
    </source>
</evidence>
<evidence type="ECO:0000256" key="1">
    <source>
        <dbReference type="ARBA" id="ARBA00004123"/>
    </source>
</evidence>
<keyword evidence="11" id="KW-1185">Reference proteome</keyword>
<proteinExistence type="predicted"/>
<feature type="compositionally biased region" description="Basic and acidic residues" evidence="7">
    <location>
        <begin position="334"/>
        <end position="346"/>
    </location>
</feature>
<evidence type="ECO:0000256" key="3">
    <source>
        <dbReference type="ARBA" id="ARBA00022771"/>
    </source>
</evidence>
<evidence type="ECO:0000256" key="4">
    <source>
        <dbReference type="ARBA" id="ARBA00022833"/>
    </source>
</evidence>
<dbReference type="STRING" id="602072.A0A1R3RRQ4"/>
<dbReference type="SMART" id="SM00355">
    <property type="entry name" value="ZnF_C2H2"/>
    <property type="match status" value="2"/>
</dbReference>
<keyword evidence="3 6" id="KW-0863">Zinc-finger</keyword>
<evidence type="ECO:0000313" key="11">
    <source>
        <dbReference type="Proteomes" id="UP000188318"/>
    </source>
</evidence>
<name>A0A1R3RRQ4_ASPC5</name>
<dbReference type="EMBL" id="KV907497">
    <property type="protein sequence ID" value="OOF97161.1"/>
    <property type="molecule type" value="Genomic_DNA"/>
</dbReference>
<evidence type="ECO:0000259" key="9">
    <source>
        <dbReference type="PROSITE" id="PS50808"/>
    </source>
</evidence>
<protein>
    <recommendedName>
        <fullName evidence="12">C2H2-type domain-containing protein</fullName>
    </recommendedName>
</protein>
<feature type="compositionally biased region" description="Low complexity" evidence="7">
    <location>
        <begin position="214"/>
        <end position="229"/>
    </location>
</feature>
<evidence type="ECO:0000313" key="10">
    <source>
        <dbReference type="EMBL" id="OOF97161.1"/>
    </source>
</evidence>